<keyword evidence="1" id="KW-1133">Transmembrane helix</keyword>
<keyword evidence="3" id="KW-1185">Reference proteome</keyword>
<dbReference type="Pfam" id="PF23858">
    <property type="entry name" value="DUF7220"/>
    <property type="match status" value="1"/>
</dbReference>
<accession>A0A2R8C1V3</accession>
<reference evidence="2 3" key="1">
    <citation type="submission" date="2018-03" db="EMBL/GenBank/DDBJ databases">
        <authorList>
            <person name="Keele B.F."/>
        </authorList>
    </citation>
    <scope>NUCLEOTIDE SEQUENCE [LARGE SCALE GENOMIC DNA]</scope>
    <source>
        <strain evidence="2 3">CECT 8504</strain>
    </source>
</reference>
<dbReference type="OrthoDB" id="7361160at2"/>
<organism evidence="2 3">
    <name type="scientific">Palleronia abyssalis</name>
    <dbReference type="NCBI Taxonomy" id="1501240"/>
    <lineage>
        <taxon>Bacteria</taxon>
        <taxon>Pseudomonadati</taxon>
        <taxon>Pseudomonadota</taxon>
        <taxon>Alphaproteobacteria</taxon>
        <taxon>Rhodobacterales</taxon>
        <taxon>Roseobacteraceae</taxon>
        <taxon>Palleronia</taxon>
    </lineage>
</organism>
<keyword evidence="1" id="KW-0812">Transmembrane</keyword>
<gene>
    <name evidence="2" type="ORF">PAA8504_04265</name>
</gene>
<dbReference type="AlphaFoldDB" id="A0A2R8C1V3"/>
<evidence type="ECO:0000256" key="1">
    <source>
        <dbReference type="SAM" id="Phobius"/>
    </source>
</evidence>
<name>A0A2R8C1V3_9RHOB</name>
<dbReference type="RefSeq" id="WP_108896093.1">
    <property type="nucleotide sequence ID" value="NZ_ONZF01000019.1"/>
</dbReference>
<proteinExistence type="predicted"/>
<evidence type="ECO:0000313" key="3">
    <source>
        <dbReference type="Proteomes" id="UP000244912"/>
    </source>
</evidence>
<protein>
    <submittedName>
        <fullName evidence="2">Uncharacterized protein</fullName>
    </submittedName>
</protein>
<evidence type="ECO:0000313" key="2">
    <source>
        <dbReference type="EMBL" id="SPJ26407.1"/>
    </source>
</evidence>
<sequence length="63" mass="6555">MQSRLASLVEAAVNVAIGFVVALLTQMALFPAMGVRLSMDRHLLIGAVFTLVSLARSGVAGGR</sequence>
<feature type="transmembrane region" description="Helical" evidence="1">
    <location>
        <begin position="12"/>
        <end position="30"/>
    </location>
</feature>
<keyword evidence="1" id="KW-0472">Membrane</keyword>
<dbReference type="Proteomes" id="UP000244912">
    <property type="component" value="Unassembled WGS sequence"/>
</dbReference>
<dbReference type="InterPro" id="IPR055644">
    <property type="entry name" value="DUF7220"/>
</dbReference>
<dbReference type="EMBL" id="ONZF01000019">
    <property type="protein sequence ID" value="SPJ26407.1"/>
    <property type="molecule type" value="Genomic_DNA"/>
</dbReference>